<proteinExistence type="predicted"/>
<evidence type="ECO:0000313" key="3">
    <source>
        <dbReference type="Proteomes" id="UP000184330"/>
    </source>
</evidence>
<organism evidence="2 3">
    <name type="scientific">Phialocephala subalpina</name>
    <dbReference type="NCBI Taxonomy" id="576137"/>
    <lineage>
        <taxon>Eukaryota</taxon>
        <taxon>Fungi</taxon>
        <taxon>Dikarya</taxon>
        <taxon>Ascomycota</taxon>
        <taxon>Pezizomycotina</taxon>
        <taxon>Leotiomycetes</taxon>
        <taxon>Helotiales</taxon>
        <taxon>Mollisiaceae</taxon>
        <taxon>Phialocephala</taxon>
        <taxon>Phialocephala fortinii species complex</taxon>
    </lineage>
</organism>
<protein>
    <submittedName>
        <fullName evidence="2">Uncharacterized protein</fullName>
    </submittedName>
</protein>
<feature type="transmembrane region" description="Helical" evidence="1">
    <location>
        <begin position="215"/>
        <end position="240"/>
    </location>
</feature>
<dbReference type="OrthoDB" id="10658096at2759"/>
<name>A0A1L7XH45_9HELO</name>
<evidence type="ECO:0000313" key="2">
    <source>
        <dbReference type="EMBL" id="CZR64369.1"/>
    </source>
</evidence>
<keyword evidence="1" id="KW-0812">Transmembrane</keyword>
<sequence>MAPIDLKITDKASAEEWIKSKLPLINNAIIEAVQDGRARVDISNNEQNITTVTTHTFINAMPIDVTATVLSKHRWKRRALDGAIDGFRRVWGESGPEGAFPDAPAVPSRPSLHHSATIHPRLLPFDWIGKGVDKTFNFAGDVVKCFTETGGIVDGNSCKRAVAPHPSLHHSRSIQPRMLKGVVGNVSKFFNSPEPSSHETTTDLDAKKLDMARPLLFIVLVVFGILLSLMLICLLERLYVSLRKYWQDRKTDRTFTALASANESAYGTMPWIENGAPGRCIPTKRV</sequence>
<gene>
    <name evidence="2" type="ORF">PAC_14267</name>
</gene>
<evidence type="ECO:0000256" key="1">
    <source>
        <dbReference type="SAM" id="Phobius"/>
    </source>
</evidence>
<dbReference type="AlphaFoldDB" id="A0A1L7XH45"/>
<dbReference type="Proteomes" id="UP000184330">
    <property type="component" value="Unassembled WGS sequence"/>
</dbReference>
<keyword evidence="1" id="KW-1133">Transmembrane helix</keyword>
<keyword evidence="1" id="KW-0472">Membrane</keyword>
<keyword evidence="3" id="KW-1185">Reference proteome</keyword>
<reference evidence="2 3" key="1">
    <citation type="submission" date="2016-03" db="EMBL/GenBank/DDBJ databases">
        <authorList>
            <person name="Ploux O."/>
        </authorList>
    </citation>
    <scope>NUCLEOTIDE SEQUENCE [LARGE SCALE GENOMIC DNA]</scope>
    <source>
        <strain evidence="2 3">UAMH 11012</strain>
    </source>
</reference>
<accession>A0A1L7XH45</accession>
<dbReference type="EMBL" id="FJOG01000026">
    <property type="protein sequence ID" value="CZR64369.1"/>
    <property type="molecule type" value="Genomic_DNA"/>
</dbReference>